<keyword evidence="2" id="KW-1185">Reference proteome</keyword>
<evidence type="ECO:0000313" key="1">
    <source>
        <dbReference type="EMBL" id="MBB6011625.1"/>
    </source>
</evidence>
<dbReference type="RefSeq" id="WP_183826753.1">
    <property type="nucleotide sequence ID" value="NZ_JACHEU010000001.1"/>
</dbReference>
<name>A0A7W9VUX6_9HYPH</name>
<dbReference type="Pfam" id="PF07183">
    <property type="entry name" value="DUF1403"/>
    <property type="match status" value="1"/>
</dbReference>
<evidence type="ECO:0008006" key="3">
    <source>
        <dbReference type="Google" id="ProtNLM"/>
    </source>
</evidence>
<comment type="caution">
    <text evidence="1">The sequence shown here is derived from an EMBL/GenBank/DDBJ whole genome shotgun (WGS) entry which is preliminary data.</text>
</comment>
<reference evidence="1 2" key="1">
    <citation type="submission" date="2020-08" db="EMBL/GenBank/DDBJ databases">
        <title>Genomic Encyclopedia of Type Strains, Phase IV (KMG-IV): sequencing the most valuable type-strain genomes for metagenomic binning, comparative biology and taxonomic classification.</title>
        <authorList>
            <person name="Goeker M."/>
        </authorList>
    </citation>
    <scope>NUCLEOTIDE SEQUENCE [LARGE SCALE GENOMIC DNA]</scope>
    <source>
        <strain evidence="1 2">DSM 11099</strain>
    </source>
</reference>
<proteinExistence type="predicted"/>
<evidence type="ECO:0000313" key="2">
    <source>
        <dbReference type="Proteomes" id="UP000533306"/>
    </source>
</evidence>
<organism evidence="1 2">
    <name type="scientific">Aquamicrobium lusatiense</name>
    <dbReference type="NCBI Taxonomy" id="89772"/>
    <lineage>
        <taxon>Bacteria</taxon>
        <taxon>Pseudomonadati</taxon>
        <taxon>Pseudomonadota</taxon>
        <taxon>Alphaproteobacteria</taxon>
        <taxon>Hyphomicrobiales</taxon>
        <taxon>Phyllobacteriaceae</taxon>
        <taxon>Aquamicrobium</taxon>
    </lineage>
</organism>
<dbReference type="EMBL" id="JACHEU010000001">
    <property type="protein sequence ID" value="MBB6011625.1"/>
    <property type="molecule type" value="Genomic_DNA"/>
</dbReference>
<dbReference type="InterPro" id="IPR009843">
    <property type="entry name" value="DUF1403"/>
</dbReference>
<accession>A0A7W9VUX6</accession>
<sequence length="318" mass="34005">MARRSDSPPVVPDVIPRLPGWVTARADPADPVGAAFSAGAALHALDSLVRSEPVWAGAWRHRLALDCAAEACRMAGRTETQAALRDAWYLCPANGDPGPAGNLFAAWRRLAGQRPQAEAEGLATLAELMGLPGDMDWQAIAGMVDTAATSGRPAPLAAAAATAAIMALEPRTELLCWWLVDLVLARCLGWQRAVPLAMTMAFTPIFRVEGGRSKRIRPGDPQFGQVLCVALVEAVASALREAATLSRRAAHLLEVAPKLRAKGASDVLDILLGDDALPGTFASRRLSRFASRRLFARLEQFEAVRELSGRASFRIYGL</sequence>
<dbReference type="Proteomes" id="UP000533306">
    <property type="component" value="Unassembled WGS sequence"/>
</dbReference>
<protein>
    <recommendedName>
        <fullName evidence="3">DUF1403 family protein</fullName>
    </recommendedName>
</protein>
<gene>
    <name evidence="1" type="ORF">HNR59_000970</name>
</gene>
<dbReference type="AlphaFoldDB" id="A0A7W9VUX6"/>